<dbReference type="PANTHER" id="PTHR21063">
    <property type="entry name" value="LFA-3"/>
    <property type="match status" value="1"/>
</dbReference>
<keyword evidence="5" id="KW-1185">Reference proteome</keyword>
<proteinExistence type="predicted"/>
<dbReference type="InterPro" id="IPR003599">
    <property type="entry name" value="Ig_sub"/>
</dbReference>
<keyword evidence="1" id="KW-1133">Transmembrane helix</keyword>
<evidence type="ECO:0000256" key="2">
    <source>
        <dbReference type="SAM" id="SignalP"/>
    </source>
</evidence>
<dbReference type="SMART" id="SM00409">
    <property type="entry name" value="IG"/>
    <property type="match status" value="1"/>
</dbReference>
<feature type="chain" id="PRO_5039942699" evidence="2">
    <location>
        <begin position="20"/>
        <end position="163"/>
    </location>
</feature>
<keyword evidence="1" id="KW-0812">Transmembrane</keyword>
<dbReference type="InterPro" id="IPR036179">
    <property type="entry name" value="Ig-like_dom_sf"/>
</dbReference>
<evidence type="ECO:0000256" key="1">
    <source>
        <dbReference type="SAM" id="Phobius"/>
    </source>
</evidence>
<dbReference type="SUPFAM" id="SSF48726">
    <property type="entry name" value="Immunoglobulin"/>
    <property type="match status" value="1"/>
</dbReference>
<evidence type="ECO:0000313" key="5">
    <source>
        <dbReference type="Proteomes" id="UP001108240"/>
    </source>
</evidence>
<dbReference type="Proteomes" id="UP001108240">
    <property type="component" value="Unplaced"/>
</dbReference>
<feature type="domain" description="Immunoglobulin" evidence="3">
    <location>
        <begin position="19"/>
        <end position="120"/>
    </location>
</feature>
<dbReference type="Gene3D" id="2.60.40.10">
    <property type="entry name" value="Immunoglobulins"/>
    <property type="match status" value="1"/>
</dbReference>
<accession>A0A9J8A2J9</accession>
<organism evidence="4 5">
    <name type="scientific">Cyprinus carpio carpio</name>
    <dbReference type="NCBI Taxonomy" id="630221"/>
    <lineage>
        <taxon>Eukaryota</taxon>
        <taxon>Metazoa</taxon>
        <taxon>Chordata</taxon>
        <taxon>Craniata</taxon>
        <taxon>Vertebrata</taxon>
        <taxon>Euteleostomi</taxon>
        <taxon>Actinopterygii</taxon>
        <taxon>Neopterygii</taxon>
        <taxon>Teleostei</taxon>
        <taxon>Ostariophysi</taxon>
        <taxon>Cypriniformes</taxon>
        <taxon>Cyprinidae</taxon>
        <taxon>Cyprininae</taxon>
        <taxon>Cyprinus</taxon>
    </lineage>
</organism>
<dbReference type="PANTHER" id="PTHR21063:SF4">
    <property type="entry name" value="CD48 ANTIGEN-RELATED"/>
    <property type="match status" value="1"/>
</dbReference>
<dbReference type="AlphaFoldDB" id="A0A9J8A2J9"/>
<keyword evidence="2" id="KW-0732">Signal</keyword>
<reference evidence="4" key="2">
    <citation type="submission" date="2025-09" db="UniProtKB">
        <authorList>
            <consortium name="Ensembl"/>
        </authorList>
    </citation>
    <scope>IDENTIFICATION</scope>
</reference>
<dbReference type="Ensembl" id="ENSCCRT00000172313.1">
    <property type="protein sequence ID" value="ENSCCRP00000135600.1"/>
    <property type="gene ID" value="ENSCCRG00000062662.1"/>
</dbReference>
<evidence type="ECO:0000313" key="4">
    <source>
        <dbReference type="Ensembl" id="ENSCCRP00000135600.1"/>
    </source>
</evidence>
<protein>
    <submittedName>
        <fullName evidence="4">Si:ch73-27e22.7</fullName>
    </submittedName>
</protein>
<feature type="transmembrane region" description="Helical" evidence="1">
    <location>
        <begin position="132"/>
        <end position="153"/>
    </location>
</feature>
<name>A0A9J8A2J9_CYPCA</name>
<reference evidence="4" key="1">
    <citation type="submission" date="2025-08" db="UniProtKB">
        <authorList>
            <consortium name="Ensembl"/>
        </authorList>
    </citation>
    <scope>IDENTIFICATION</scope>
</reference>
<keyword evidence="1" id="KW-0472">Membrane</keyword>
<feature type="signal peptide" evidence="2">
    <location>
        <begin position="1"/>
        <end position="19"/>
    </location>
</feature>
<sequence>MKKISLFFMFVFFLEGVFGESVSVMKGDSVTLNTGLSEIQKDDVLEWRFGAERLRIARINKAAGTTTYDDVPGGNFKDRLKLDVQTGSLTIMNSRTTDSGEYEVTTTFTSLKKTFSVTVSAAPDSGLSPGGIAGIVVTVLLIPAAAAGGYYYCQRTKRQELYT</sequence>
<evidence type="ECO:0000259" key="3">
    <source>
        <dbReference type="SMART" id="SM00409"/>
    </source>
</evidence>
<dbReference type="InterPro" id="IPR013783">
    <property type="entry name" value="Ig-like_fold"/>
</dbReference>
<dbReference type="GeneTree" id="ENSGT01050000244806"/>